<proteinExistence type="predicted"/>
<dbReference type="EMBL" id="RBNL01000730">
    <property type="protein sequence ID" value="RML97891.1"/>
    <property type="molecule type" value="Genomic_DNA"/>
</dbReference>
<feature type="non-terminal residue" evidence="1">
    <location>
        <position position="60"/>
    </location>
</feature>
<sequence>MTNLRGLVSGNGIDLTANELNNQSGSVSSDADLLLTIAGTLSNQKGELTSAGNTTLNALS</sequence>
<accession>A0A3M3ABW6</accession>
<organism evidence="1 2">
    <name type="scientific">Pseudomonas syringae pv. maculicola</name>
    <dbReference type="NCBI Taxonomy" id="59511"/>
    <lineage>
        <taxon>Bacteria</taxon>
        <taxon>Pseudomonadati</taxon>
        <taxon>Pseudomonadota</taxon>
        <taxon>Gammaproteobacteria</taxon>
        <taxon>Pseudomonadales</taxon>
        <taxon>Pseudomonadaceae</taxon>
        <taxon>Pseudomonas</taxon>
    </lineage>
</organism>
<evidence type="ECO:0000313" key="1">
    <source>
        <dbReference type="EMBL" id="RML97891.1"/>
    </source>
</evidence>
<name>A0A3M3ABW6_PSEYM</name>
<dbReference type="Proteomes" id="UP000282378">
    <property type="component" value="Unassembled WGS sequence"/>
</dbReference>
<dbReference type="NCBIfam" id="TIGR01731">
    <property type="entry name" value="fil_hemag_20aa"/>
    <property type="match status" value="2"/>
</dbReference>
<dbReference type="AlphaFoldDB" id="A0A3M3ABW6"/>
<evidence type="ECO:0008006" key="3">
    <source>
        <dbReference type="Google" id="ProtNLM"/>
    </source>
</evidence>
<dbReference type="InterPro" id="IPR008619">
    <property type="entry name" value="Filamentous_hemagglutn_rpt"/>
</dbReference>
<reference evidence="1 2" key="1">
    <citation type="submission" date="2018-08" db="EMBL/GenBank/DDBJ databases">
        <title>Recombination of ecologically and evolutionarily significant loci maintains genetic cohesion in the Pseudomonas syringae species complex.</title>
        <authorList>
            <person name="Dillon M."/>
            <person name="Thakur S."/>
            <person name="Almeida R.N.D."/>
            <person name="Weir B.S."/>
            <person name="Guttman D.S."/>
        </authorList>
    </citation>
    <scope>NUCLEOTIDE SEQUENCE [LARGE SCALE GENOMIC DNA]</scope>
    <source>
        <strain evidence="1 2">88_10</strain>
    </source>
</reference>
<gene>
    <name evidence="1" type="ORF">APX70_04472</name>
</gene>
<comment type="caution">
    <text evidence="1">The sequence shown here is derived from an EMBL/GenBank/DDBJ whole genome shotgun (WGS) entry which is preliminary data.</text>
</comment>
<dbReference type="InterPro" id="IPR010069">
    <property type="entry name" value="CdiA_FHA1_rpt"/>
</dbReference>
<dbReference type="Pfam" id="PF05594">
    <property type="entry name" value="Fil_haemagg"/>
    <property type="match status" value="1"/>
</dbReference>
<protein>
    <recommendedName>
        <fullName evidence="3">Filamentous hemagglutinin, intein-containing</fullName>
    </recommendedName>
</protein>
<evidence type="ECO:0000313" key="2">
    <source>
        <dbReference type="Proteomes" id="UP000282378"/>
    </source>
</evidence>